<accession>A0A1I8FPM2</accession>
<dbReference type="Proteomes" id="UP000095280">
    <property type="component" value="Unplaced"/>
</dbReference>
<name>A0A1I8FPM2_9PLAT</name>
<protein>
    <submittedName>
        <fullName evidence="2">Uncharacterized protein</fullName>
    </submittedName>
</protein>
<evidence type="ECO:0000313" key="1">
    <source>
        <dbReference type="Proteomes" id="UP000095280"/>
    </source>
</evidence>
<evidence type="ECO:0000313" key="2">
    <source>
        <dbReference type="WBParaSite" id="maker-unitig_42657-snap-gene-0.1-mRNA-1"/>
    </source>
</evidence>
<organism evidence="1 2">
    <name type="scientific">Macrostomum lignano</name>
    <dbReference type="NCBI Taxonomy" id="282301"/>
    <lineage>
        <taxon>Eukaryota</taxon>
        <taxon>Metazoa</taxon>
        <taxon>Spiralia</taxon>
        <taxon>Lophotrochozoa</taxon>
        <taxon>Platyhelminthes</taxon>
        <taxon>Rhabditophora</taxon>
        <taxon>Macrostomorpha</taxon>
        <taxon>Macrostomida</taxon>
        <taxon>Macrostomidae</taxon>
        <taxon>Macrostomum</taxon>
    </lineage>
</organism>
<keyword evidence="1" id="KW-1185">Reference proteome</keyword>
<sequence length="187" mass="20495">MDDCEEVSAEVCTCVSDLAGWVEPACQSKCLDWLIDRLAARRGPPGWSDAIADRLLAWLLAGIPTLPKAKPLRLFDRSELNICWDSLMLFRRLADRLLTSPSPAIAVTAGCLRRLSDRLAKAATVASAKSVWPDPTRQPSAFNEASQTAARLRLARRLLTALGSGDGGHWDAELQSPYKAYVQCGWD</sequence>
<reference evidence="2" key="1">
    <citation type="submission" date="2016-11" db="UniProtKB">
        <authorList>
            <consortium name="WormBaseParasite"/>
        </authorList>
    </citation>
    <scope>IDENTIFICATION</scope>
</reference>
<proteinExistence type="predicted"/>
<dbReference type="WBParaSite" id="maker-unitig_42657-snap-gene-0.1-mRNA-1">
    <property type="protein sequence ID" value="maker-unitig_42657-snap-gene-0.1-mRNA-1"/>
    <property type="gene ID" value="maker-unitig_42657-snap-gene-0.1"/>
</dbReference>
<dbReference type="AlphaFoldDB" id="A0A1I8FPM2"/>